<accession>A0A7Y0ETC5</accession>
<proteinExistence type="predicted"/>
<dbReference type="AlphaFoldDB" id="A0A7Y0ETC5"/>
<organism evidence="2 3">
    <name type="scientific">Bifidobacterium erythrocebi</name>
    <dbReference type="NCBI Taxonomy" id="2675325"/>
    <lineage>
        <taxon>Bacteria</taxon>
        <taxon>Bacillati</taxon>
        <taxon>Actinomycetota</taxon>
        <taxon>Actinomycetes</taxon>
        <taxon>Bifidobacteriales</taxon>
        <taxon>Bifidobacteriaceae</taxon>
        <taxon>Bifidobacterium</taxon>
    </lineage>
</organism>
<name>A0A7Y0ETC5_9BIFI</name>
<evidence type="ECO:0000313" key="2">
    <source>
        <dbReference type="EMBL" id="NMM96036.1"/>
    </source>
</evidence>
<dbReference type="PANTHER" id="PTHR30383:SF5">
    <property type="entry name" value="SGNH HYDROLASE-TYPE ESTERASE DOMAIN-CONTAINING PROTEIN"/>
    <property type="match status" value="1"/>
</dbReference>
<dbReference type="InterPro" id="IPR051532">
    <property type="entry name" value="Ester_Hydrolysis_Enzymes"/>
</dbReference>
<dbReference type="Proteomes" id="UP000529710">
    <property type="component" value="Unassembled WGS sequence"/>
</dbReference>
<dbReference type="InterPro" id="IPR013830">
    <property type="entry name" value="SGNH_hydro"/>
</dbReference>
<evidence type="ECO:0000313" key="3">
    <source>
        <dbReference type="Proteomes" id="UP000529710"/>
    </source>
</evidence>
<keyword evidence="3" id="KW-1185">Reference proteome</keyword>
<dbReference type="SUPFAM" id="SSF52266">
    <property type="entry name" value="SGNH hydrolase"/>
    <property type="match status" value="1"/>
</dbReference>
<feature type="domain" description="SGNH hydrolase-type esterase" evidence="1">
    <location>
        <begin position="45"/>
        <end position="217"/>
    </location>
</feature>
<sequence length="236" mass="26393">MNILALAEAWWAQHAIHLDPEPEGERTGTINATDSQTQPLRLITVGDSMIAGCGVDNQSHGFTPDMATEFSRILDKPITWEAHGKLGATMRRVRYRLLPEINGTADLLIICAGSNDLMARRTPQEWENDLTATINEAKAISNNIIVFSAAQLYRSPSLGASLRKVIEGMTNQQTAISTTVCDKNNVLFLDMTHEDVHADQKRFYAHDRFHPSDYGYQYMAKRIGELTEPWLKAHLG</sequence>
<dbReference type="Gene3D" id="3.40.50.1110">
    <property type="entry name" value="SGNH hydrolase"/>
    <property type="match status" value="1"/>
</dbReference>
<dbReference type="EMBL" id="JAAIIF010000008">
    <property type="protein sequence ID" value="NMM96036.1"/>
    <property type="molecule type" value="Genomic_DNA"/>
</dbReference>
<dbReference type="RefSeq" id="WP_169079460.1">
    <property type="nucleotide sequence ID" value="NZ_JAAIIF010000008.1"/>
</dbReference>
<dbReference type="GO" id="GO:0004622">
    <property type="term" value="F:phosphatidylcholine lysophospholipase activity"/>
    <property type="evidence" value="ECO:0007669"/>
    <property type="project" value="TreeGrafter"/>
</dbReference>
<protein>
    <submittedName>
        <fullName evidence="2">Lipase</fullName>
    </submittedName>
</protein>
<dbReference type="PANTHER" id="PTHR30383">
    <property type="entry name" value="THIOESTERASE 1/PROTEASE 1/LYSOPHOSPHOLIPASE L1"/>
    <property type="match status" value="1"/>
</dbReference>
<evidence type="ECO:0000259" key="1">
    <source>
        <dbReference type="Pfam" id="PF13472"/>
    </source>
</evidence>
<gene>
    <name evidence="2" type="ORF">G1C98_0772</name>
</gene>
<reference evidence="2 3" key="1">
    <citation type="submission" date="2020-02" db="EMBL/GenBank/DDBJ databases">
        <title>Characterization of phylogenetic diversity of novel bifidobacterial species isolated in Czech ZOOs.</title>
        <authorList>
            <person name="Lugli G.A."/>
            <person name="Vera N.B."/>
            <person name="Ventura M."/>
        </authorList>
    </citation>
    <scope>NUCLEOTIDE SEQUENCE [LARGE SCALE GENOMIC DNA]</scope>
    <source>
        <strain evidence="2 3">DSM 109960</strain>
    </source>
</reference>
<dbReference type="InterPro" id="IPR036514">
    <property type="entry name" value="SGNH_hydro_sf"/>
</dbReference>
<dbReference type="Pfam" id="PF13472">
    <property type="entry name" value="Lipase_GDSL_2"/>
    <property type="match status" value="1"/>
</dbReference>
<comment type="caution">
    <text evidence="2">The sequence shown here is derived from an EMBL/GenBank/DDBJ whole genome shotgun (WGS) entry which is preliminary data.</text>
</comment>